<sequence>MDSLTWALLITGGVGVALLVIALVLGEILNLGHVDADGPFSLPAIAAFVGGAGFIGALAASLLPDGITGGGRVVASVGIGLVGATPLAYGAIRLTRGLMGMRTDGTLTDTDLLGAQGTVITAIPGTGYGEVRLTVGGHQLKYSARAPEPLPAGTPVFVTDALSATAVEVVSTAFDR</sequence>
<organism evidence="2 3">
    <name type="scientific">Nakamurella flavida</name>
    <dbReference type="NCBI Taxonomy" id="363630"/>
    <lineage>
        <taxon>Bacteria</taxon>
        <taxon>Bacillati</taxon>
        <taxon>Actinomycetota</taxon>
        <taxon>Actinomycetes</taxon>
        <taxon>Nakamurellales</taxon>
        <taxon>Nakamurellaceae</taxon>
        <taxon>Nakamurella</taxon>
    </lineage>
</organism>
<dbReference type="InterPro" id="IPR012340">
    <property type="entry name" value="NA-bd_OB-fold"/>
</dbReference>
<keyword evidence="1" id="KW-1133">Transmembrane helix</keyword>
<dbReference type="Proteomes" id="UP000663801">
    <property type="component" value="Unassembled WGS sequence"/>
</dbReference>
<proteinExistence type="predicted"/>
<reference evidence="2" key="1">
    <citation type="submission" date="2021-01" db="EMBL/GenBank/DDBJ databases">
        <title>KCTC 19127 draft genome.</title>
        <authorList>
            <person name="An D."/>
        </authorList>
    </citation>
    <scope>NUCLEOTIDE SEQUENCE</scope>
    <source>
        <strain evidence="2">KCTC 19127</strain>
    </source>
</reference>
<feature type="transmembrane region" description="Helical" evidence="1">
    <location>
        <begin position="40"/>
        <end position="61"/>
    </location>
</feature>
<comment type="caution">
    <text evidence="2">The sequence shown here is derived from an EMBL/GenBank/DDBJ whole genome shotgun (WGS) entry which is preliminary data.</text>
</comment>
<gene>
    <name evidence="2" type="ORF">JL107_09540</name>
</gene>
<feature type="transmembrane region" description="Helical" evidence="1">
    <location>
        <begin position="73"/>
        <end position="92"/>
    </location>
</feature>
<keyword evidence="1" id="KW-0812">Transmembrane</keyword>
<evidence type="ECO:0008006" key="4">
    <source>
        <dbReference type="Google" id="ProtNLM"/>
    </source>
</evidence>
<dbReference type="Gene3D" id="2.40.50.140">
    <property type="entry name" value="Nucleic acid-binding proteins"/>
    <property type="match status" value="1"/>
</dbReference>
<evidence type="ECO:0000256" key="1">
    <source>
        <dbReference type="SAM" id="Phobius"/>
    </source>
</evidence>
<accession>A0A939C2K8</accession>
<keyword evidence="3" id="KW-1185">Reference proteome</keyword>
<dbReference type="EMBL" id="JAERWL010000008">
    <property type="protein sequence ID" value="MBM9476685.1"/>
    <property type="molecule type" value="Genomic_DNA"/>
</dbReference>
<evidence type="ECO:0000313" key="2">
    <source>
        <dbReference type="EMBL" id="MBM9476685.1"/>
    </source>
</evidence>
<keyword evidence="1" id="KW-0472">Membrane</keyword>
<protein>
    <recommendedName>
        <fullName evidence="4">NfeD-like C-terminal domain-containing protein</fullName>
    </recommendedName>
</protein>
<name>A0A939C2K8_9ACTN</name>
<feature type="transmembrane region" description="Helical" evidence="1">
    <location>
        <begin position="6"/>
        <end position="28"/>
    </location>
</feature>
<dbReference type="RefSeq" id="WP_205256796.1">
    <property type="nucleotide sequence ID" value="NZ_BAAAPV010000004.1"/>
</dbReference>
<evidence type="ECO:0000313" key="3">
    <source>
        <dbReference type="Proteomes" id="UP000663801"/>
    </source>
</evidence>
<dbReference type="AlphaFoldDB" id="A0A939C2K8"/>